<feature type="domain" description="Elongation factor G-binding protein C-terminal treble-clef zinc-finger" evidence="1">
    <location>
        <begin position="9"/>
        <end position="160"/>
    </location>
</feature>
<protein>
    <recommendedName>
        <fullName evidence="1">Elongation factor G-binding protein C-terminal treble-clef zinc-finger domain-containing protein</fullName>
    </recommendedName>
</protein>
<organism evidence="2 3">
    <name type="scientific">Actinokineospora globicatena</name>
    <dbReference type="NCBI Taxonomy" id="103729"/>
    <lineage>
        <taxon>Bacteria</taxon>
        <taxon>Bacillati</taxon>
        <taxon>Actinomycetota</taxon>
        <taxon>Actinomycetes</taxon>
        <taxon>Pseudonocardiales</taxon>
        <taxon>Pseudonocardiaceae</taxon>
        <taxon>Actinokineospora</taxon>
    </lineage>
</organism>
<dbReference type="AlphaFoldDB" id="A0A9W6V5H0"/>
<gene>
    <name evidence="2" type="ORF">Aglo03_11510</name>
</gene>
<evidence type="ECO:0000259" key="1">
    <source>
        <dbReference type="Pfam" id="PF16571"/>
    </source>
</evidence>
<reference evidence="2" key="1">
    <citation type="submission" date="2023-02" db="EMBL/GenBank/DDBJ databases">
        <title>Actinokineospora globicatena NBRC 15670.</title>
        <authorList>
            <person name="Ichikawa N."/>
            <person name="Sato H."/>
            <person name="Tonouchi N."/>
        </authorList>
    </citation>
    <scope>NUCLEOTIDE SEQUENCE</scope>
    <source>
        <strain evidence="2">NBRC 15670</strain>
    </source>
</reference>
<dbReference type="Pfam" id="PF16571">
    <property type="entry name" value="FBP_C"/>
    <property type="match status" value="1"/>
</dbReference>
<dbReference type="EMBL" id="BSSD01000001">
    <property type="protein sequence ID" value="GLW90335.1"/>
    <property type="molecule type" value="Genomic_DNA"/>
</dbReference>
<dbReference type="RefSeq" id="WP_285608244.1">
    <property type="nucleotide sequence ID" value="NZ_BSSD01000001.1"/>
</dbReference>
<accession>A0A9W6V5H0</accession>
<comment type="caution">
    <text evidence="2">The sequence shown here is derived from an EMBL/GenBank/DDBJ whole genome shotgun (WGS) entry which is preliminary data.</text>
</comment>
<name>A0A9W6V5H0_9PSEU</name>
<evidence type="ECO:0000313" key="3">
    <source>
        <dbReference type="Proteomes" id="UP001165042"/>
    </source>
</evidence>
<evidence type="ECO:0000313" key="2">
    <source>
        <dbReference type="EMBL" id="GLW90335.1"/>
    </source>
</evidence>
<dbReference type="Proteomes" id="UP001165042">
    <property type="component" value="Unassembled WGS sequence"/>
</dbReference>
<sequence length="164" mass="18305">MQPLDQERIRDSLTNCSKGEAKKMTMPNLDTVAWDDLDFFGWVDPRAVNNAYLVLPYQGEVVGISLRMATPPRSKLRSSMCAFCHTIHPASDIVLFSARKSGKSGKKGDTVGTYICRDLACSLYVRGKRKSDVPQATETIDLSEKIDRMVLNVEMFVSRVLVGE</sequence>
<keyword evidence="3" id="KW-1185">Reference proteome</keyword>
<dbReference type="InterPro" id="IPR032330">
    <property type="entry name" value="EF-G-binding_C"/>
</dbReference>
<proteinExistence type="predicted"/>